<dbReference type="Gene3D" id="1.20.80.10">
    <property type="match status" value="1"/>
</dbReference>
<dbReference type="PANTHER" id="PTHR23310:SF62">
    <property type="entry name" value="ACYL-COA BINDING PROTEIN 1, ISOFORM A"/>
    <property type="match status" value="1"/>
</dbReference>
<protein>
    <submittedName>
        <fullName evidence="3">Acyl-CoA-binding protein</fullName>
    </submittedName>
</protein>
<gene>
    <name evidence="3" type="ORF">ACFOSB_01365</name>
</gene>
<dbReference type="RefSeq" id="WP_380101332.1">
    <property type="nucleotide sequence ID" value="NZ_JBHRZG010000002.1"/>
</dbReference>
<keyword evidence="1" id="KW-0446">Lipid-binding</keyword>
<dbReference type="EMBL" id="JBHRZG010000002">
    <property type="protein sequence ID" value="MFC3831509.1"/>
    <property type="molecule type" value="Genomic_DNA"/>
</dbReference>
<evidence type="ECO:0000259" key="2">
    <source>
        <dbReference type="PROSITE" id="PS51228"/>
    </source>
</evidence>
<evidence type="ECO:0000256" key="1">
    <source>
        <dbReference type="ARBA" id="ARBA00023121"/>
    </source>
</evidence>
<evidence type="ECO:0000313" key="4">
    <source>
        <dbReference type="Proteomes" id="UP001595803"/>
    </source>
</evidence>
<dbReference type="SUPFAM" id="SSF47027">
    <property type="entry name" value="Acyl-CoA binding protein"/>
    <property type="match status" value="1"/>
</dbReference>
<dbReference type="InterPro" id="IPR035984">
    <property type="entry name" value="Acyl-CoA-binding_sf"/>
</dbReference>
<evidence type="ECO:0000313" key="3">
    <source>
        <dbReference type="EMBL" id="MFC3831509.1"/>
    </source>
</evidence>
<organism evidence="3 4">
    <name type="scientific">Deinococcus rufus</name>
    <dbReference type="NCBI Taxonomy" id="2136097"/>
    <lineage>
        <taxon>Bacteria</taxon>
        <taxon>Thermotogati</taxon>
        <taxon>Deinococcota</taxon>
        <taxon>Deinococci</taxon>
        <taxon>Deinococcales</taxon>
        <taxon>Deinococcaceae</taxon>
        <taxon>Deinococcus</taxon>
    </lineage>
</organism>
<dbReference type="Pfam" id="PF00887">
    <property type="entry name" value="ACBP"/>
    <property type="match status" value="1"/>
</dbReference>
<accession>A0ABV7Z361</accession>
<reference evidence="4" key="1">
    <citation type="journal article" date="2019" name="Int. J. Syst. Evol. Microbiol.">
        <title>The Global Catalogue of Microorganisms (GCM) 10K type strain sequencing project: providing services to taxonomists for standard genome sequencing and annotation.</title>
        <authorList>
            <consortium name="The Broad Institute Genomics Platform"/>
            <consortium name="The Broad Institute Genome Sequencing Center for Infectious Disease"/>
            <person name="Wu L."/>
            <person name="Ma J."/>
        </authorList>
    </citation>
    <scope>NUCLEOTIDE SEQUENCE [LARGE SCALE GENOMIC DNA]</scope>
    <source>
        <strain evidence="4">CCTCC AB 2017081</strain>
    </source>
</reference>
<dbReference type="Proteomes" id="UP001595803">
    <property type="component" value="Unassembled WGS sequence"/>
</dbReference>
<dbReference type="InterPro" id="IPR014352">
    <property type="entry name" value="FERM/acyl-CoA-bd_prot_sf"/>
</dbReference>
<keyword evidence="4" id="KW-1185">Reference proteome</keyword>
<feature type="domain" description="ACB" evidence="2">
    <location>
        <begin position="5"/>
        <end position="90"/>
    </location>
</feature>
<dbReference type="InterPro" id="IPR000582">
    <property type="entry name" value="Acyl-CoA-binding_protein"/>
</dbReference>
<dbReference type="PROSITE" id="PS51228">
    <property type="entry name" value="ACB_2"/>
    <property type="match status" value="1"/>
</dbReference>
<dbReference type="PANTHER" id="PTHR23310">
    <property type="entry name" value="ACYL-COA-BINDING PROTEIN, ACBP"/>
    <property type="match status" value="1"/>
</dbReference>
<proteinExistence type="predicted"/>
<sequence>MVTPVLTPFEQAQLDVQTLHRKPGTPQLLQLYALYKQGSLGDVQGQRPGGFDFAGNAKFDAWSALRGMTPEHARRDYVALVSSLRESGGAASH</sequence>
<dbReference type="PRINTS" id="PR00689">
    <property type="entry name" value="ACOABINDINGP"/>
</dbReference>
<name>A0ABV7Z361_9DEIO</name>
<comment type="caution">
    <text evidence="3">The sequence shown here is derived from an EMBL/GenBank/DDBJ whole genome shotgun (WGS) entry which is preliminary data.</text>
</comment>